<accession>A0A9P6GQ31</accession>
<feature type="compositionally biased region" description="Pro residues" evidence="1">
    <location>
        <begin position="215"/>
        <end position="227"/>
    </location>
</feature>
<keyword evidence="3" id="KW-0732">Signal</keyword>
<evidence type="ECO:0008006" key="6">
    <source>
        <dbReference type="Google" id="ProtNLM"/>
    </source>
</evidence>
<feature type="chain" id="PRO_5040481056" description="Mid2 domain-containing protein" evidence="3">
    <location>
        <begin position="24"/>
        <end position="356"/>
    </location>
</feature>
<evidence type="ECO:0000256" key="1">
    <source>
        <dbReference type="SAM" id="MobiDB-lite"/>
    </source>
</evidence>
<dbReference type="OrthoDB" id="5215637at2759"/>
<feature type="compositionally biased region" description="Low complexity" evidence="1">
    <location>
        <begin position="162"/>
        <end position="214"/>
    </location>
</feature>
<keyword evidence="5" id="KW-1185">Reference proteome</keyword>
<feature type="region of interest" description="Disordered" evidence="1">
    <location>
        <begin position="162"/>
        <end position="233"/>
    </location>
</feature>
<gene>
    <name evidence="4" type="ORF">PMIN01_02092</name>
</gene>
<sequence>MIFTIRHSILVLSLLLLARTVRAGCYFPDGSLDKNVEYQPCSEDSSSPLSTICCATNRKDGADICAPNGLCQVGTKKGSPPADAAWTKPSCTNQDWSEDGCLHVCGTDKYPFLTPCNRAAGNESQRWCCGMTQACCNDDSDRLSIEYLPIIFDPRNFTDAAPPSSSSSSCSSAPSKSTSSATETSLLSTVPSTSTSAPRPTTAPAISSTHSPTSTPTPTPTTPPPPSAGSSTGAKAGLGIGITLAALAFLALGVFCGRRCSTRKEAAYTSHPASAGDAALWEKYAHWAPSMGGTSVGGGSHWGEGVPLAPPRTVDGGMQIQVHEMPVGESRGELDGGGGKGLGKEMRGYGRGGYLG</sequence>
<proteinExistence type="predicted"/>
<keyword evidence="2" id="KW-0812">Transmembrane</keyword>
<dbReference type="EMBL" id="WJXW01000002">
    <property type="protein sequence ID" value="KAF9739458.1"/>
    <property type="molecule type" value="Genomic_DNA"/>
</dbReference>
<keyword evidence="2" id="KW-0472">Membrane</keyword>
<feature type="transmembrane region" description="Helical" evidence="2">
    <location>
        <begin position="236"/>
        <end position="256"/>
    </location>
</feature>
<organism evidence="4 5">
    <name type="scientific">Paraphaeosphaeria minitans</name>
    <dbReference type="NCBI Taxonomy" id="565426"/>
    <lineage>
        <taxon>Eukaryota</taxon>
        <taxon>Fungi</taxon>
        <taxon>Dikarya</taxon>
        <taxon>Ascomycota</taxon>
        <taxon>Pezizomycotina</taxon>
        <taxon>Dothideomycetes</taxon>
        <taxon>Pleosporomycetidae</taxon>
        <taxon>Pleosporales</taxon>
        <taxon>Massarineae</taxon>
        <taxon>Didymosphaeriaceae</taxon>
        <taxon>Paraphaeosphaeria</taxon>
    </lineage>
</organism>
<feature type="signal peptide" evidence="3">
    <location>
        <begin position="1"/>
        <end position="23"/>
    </location>
</feature>
<protein>
    <recommendedName>
        <fullName evidence="6">Mid2 domain-containing protein</fullName>
    </recommendedName>
</protein>
<dbReference type="Proteomes" id="UP000756921">
    <property type="component" value="Unassembled WGS sequence"/>
</dbReference>
<evidence type="ECO:0000313" key="5">
    <source>
        <dbReference type="Proteomes" id="UP000756921"/>
    </source>
</evidence>
<dbReference type="AlphaFoldDB" id="A0A9P6GQ31"/>
<reference evidence="4" key="1">
    <citation type="journal article" date="2020" name="Mol. Plant Microbe Interact.">
        <title>Genome Sequence of the Biocontrol Agent Coniothyrium minitans strain Conio (IMI 134523).</title>
        <authorList>
            <person name="Patel D."/>
            <person name="Shittu T.A."/>
            <person name="Baroncelli R."/>
            <person name="Muthumeenakshi S."/>
            <person name="Osborne T.H."/>
            <person name="Janganan T.K."/>
            <person name="Sreenivasaprasad S."/>
        </authorList>
    </citation>
    <scope>NUCLEOTIDE SEQUENCE</scope>
    <source>
        <strain evidence="4">Conio</strain>
    </source>
</reference>
<name>A0A9P6GQ31_9PLEO</name>
<evidence type="ECO:0000256" key="3">
    <source>
        <dbReference type="SAM" id="SignalP"/>
    </source>
</evidence>
<evidence type="ECO:0000313" key="4">
    <source>
        <dbReference type="EMBL" id="KAF9739458.1"/>
    </source>
</evidence>
<keyword evidence="2" id="KW-1133">Transmembrane helix</keyword>
<comment type="caution">
    <text evidence="4">The sequence shown here is derived from an EMBL/GenBank/DDBJ whole genome shotgun (WGS) entry which is preliminary data.</text>
</comment>
<evidence type="ECO:0000256" key="2">
    <source>
        <dbReference type="SAM" id="Phobius"/>
    </source>
</evidence>